<name>A0A7D6BVL4_FERL1</name>
<dbReference type="EC" id="1.1.1.133" evidence="2"/>
<dbReference type="InterPro" id="IPR005913">
    <property type="entry name" value="dTDP_dehydrorham_reduct"/>
</dbReference>
<accession>A0A7D6BVL4</accession>
<dbReference type="GO" id="GO:0005829">
    <property type="term" value="C:cytosol"/>
    <property type="evidence" value="ECO:0007669"/>
    <property type="project" value="TreeGrafter"/>
</dbReference>
<feature type="domain" description="RmlD-like substrate binding" evidence="1">
    <location>
        <begin position="1"/>
        <end position="287"/>
    </location>
</feature>
<dbReference type="AlphaFoldDB" id="A0A7D6BVL4"/>
<dbReference type="KEGG" id="flt:Sv326_1269"/>
<gene>
    <name evidence="2" type="ORF">Sv326_1269</name>
</gene>
<dbReference type="InterPro" id="IPR029903">
    <property type="entry name" value="RmlD-like-bd"/>
</dbReference>
<dbReference type="PANTHER" id="PTHR10491">
    <property type="entry name" value="DTDP-4-DEHYDRORHAMNOSE REDUCTASE"/>
    <property type="match status" value="1"/>
</dbReference>
<dbReference type="InterPro" id="IPR036291">
    <property type="entry name" value="NAD(P)-bd_dom_sf"/>
</dbReference>
<dbReference type="NCBIfam" id="TIGR01214">
    <property type="entry name" value="rmlD"/>
    <property type="match status" value="1"/>
</dbReference>
<dbReference type="Proteomes" id="UP000510821">
    <property type="component" value="Chromosome"/>
</dbReference>
<evidence type="ECO:0000259" key="1">
    <source>
        <dbReference type="Pfam" id="PF04321"/>
    </source>
</evidence>
<dbReference type="SUPFAM" id="SSF51735">
    <property type="entry name" value="NAD(P)-binding Rossmann-fold domains"/>
    <property type="match status" value="1"/>
</dbReference>
<dbReference type="GO" id="GO:0019305">
    <property type="term" value="P:dTDP-rhamnose biosynthetic process"/>
    <property type="evidence" value="ECO:0007669"/>
    <property type="project" value="TreeGrafter"/>
</dbReference>
<dbReference type="PANTHER" id="PTHR10491:SF4">
    <property type="entry name" value="METHIONINE ADENOSYLTRANSFERASE 2 SUBUNIT BETA"/>
    <property type="match status" value="1"/>
</dbReference>
<evidence type="ECO:0000313" key="3">
    <source>
        <dbReference type="Proteomes" id="UP000510821"/>
    </source>
</evidence>
<evidence type="ECO:0000313" key="2">
    <source>
        <dbReference type="EMBL" id="QLJ53444.1"/>
    </source>
</evidence>
<sequence length="302" mass="33847">MKVLVVGGSGLLGSRVVKMFSTKFETYATYTANKPPRNKCELIEIDIRKAESVRKIMEEVRPAVVVHTAALTDVDYCEGHKREARMLNVAGTKNLIDGCGRVGASMIYISTDYVFDGKRGDYLEEDSVNPISYYGKTKLEGEKLLAESRIDCCIGRVSVVYGWNGPWQRLNFVTWVIKSLKEGSSIRVVDDQYNTPTLADNAAEAVYRMVEKNAGGIYHITGAECVNRYEFAMEIAKVFGLDSSKIARGKTAELNQLAKRPFNSCLSTKKAERELGYRPLKIHEGLDVMRRQRGYEGWLNGN</sequence>
<dbReference type="EMBL" id="CP058998">
    <property type="protein sequence ID" value="QLJ53444.1"/>
    <property type="molecule type" value="Genomic_DNA"/>
</dbReference>
<proteinExistence type="predicted"/>
<dbReference type="CDD" id="cd05254">
    <property type="entry name" value="dTDP_HR_like_SDR_e"/>
    <property type="match status" value="1"/>
</dbReference>
<organism evidence="2 3">
    <name type="scientific">Fermentimicrarchaeum limneticum</name>
    <dbReference type="NCBI Taxonomy" id="2795018"/>
    <lineage>
        <taxon>Archaea</taxon>
        <taxon>Candidatus Micrarchaeota</taxon>
        <taxon>Candidatus Fermentimicrarchaeales</taxon>
        <taxon>Candidatus Fermentimicrarchaeaceae</taxon>
        <taxon>Candidatus Fermentimicrarchaeum</taxon>
    </lineage>
</organism>
<keyword evidence="2" id="KW-0560">Oxidoreductase</keyword>
<reference evidence="3" key="1">
    <citation type="submission" date="2020-07" db="EMBL/GenBank/DDBJ databases">
        <title>Metabolic diversity and evolutionary history of the archaeal phylum ###Micrarchaeota### uncovered from a freshwater lake metagenome.</title>
        <authorList>
            <person name="Kadnikov V.V."/>
            <person name="Savvichev A.S."/>
            <person name="Mardanov A.V."/>
            <person name="Beletsky A.V."/>
            <person name="Chupakov A.V."/>
            <person name="Kokryatskaya N.M."/>
            <person name="Pimenov N.V."/>
            <person name="Ravin N.V."/>
        </authorList>
    </citation>
    <scope>NUCLEOTIDE SEQUENCE [LARGE SCALE GENOMIC DNA]</scope>
</reference>
<protein>
    <submittedName>
        <fullName evidence="2">dTDP-4-dehydrorhamnose reductase</fullName>
        <ecNumber evidence="2">1.1.1.133</ecNumber>
    </submittedName>
</protein>
<dbReference type="GO" id="GO:0008831">
    <property type="term" value="F:dTDP-4-dehydrorhamnose reductase activity"/>
    <property type="evidence" value="ECO:0007669"/>
    <property type="project" value="UniProtKB-EC"/>
</dbReference>
<dbReference type="Gene3D" id="3.40.50.720">
    <property type="entry name" value="NAD(P)-binding Rossmann-like Domain"/>
    <property type="match status" value="1"/>
</dbReference>
<dbReference type="Pfam" id="PF04321">
    <property type="entry name" value="RmlD_sub_bind"/>
    <property type="match status" value="1"/>
</dbReference>